<keyword evidence="2" id="KW-1133">Transmembrane helix</keyword>
<keyword evidence="2" id="KW-0812">Transmembrane</keyword>
<feature type="transmembrane region" description="Helical" evidence="2">
    <location>
        <begin position="93"/>
        <end position="111"/>
    </location>
</feature>
<evidence type="ECO:0000256" key="2">
    <source>
        <dbReference type="SAM" id="Phobius"/>
    </source>
</evidence>
<reference evidence="3" key="2">
    <citation type="submission" date="2025-09" db="UniProtKB">
        <authorList>
            <consortium name="Ensembl"/>
        </authorList>
    </citation>
    <scope>IDENTIFICATION</scope>
</reference>
<reference evidence="3" key="1">
    <citation type="submission" date="2025-08" db="UniProtKB">
        <authorList>
            <consortium name="Ensembl"/>
        </authorList>
    </citation>
    <scope>IDENTIFICATION</scope>
</reference>
<evidence type="ECO:0000313" key="4">
    <source>
        <dbReference type="Proteomes" id="UP000264820"/>
    </source>
</evidence>
<sequence>MSRVNQLNFPERGVTGDLVIRVGRSSKGRRRTYHSRIHPAREPSRERTNRTENFGKSKQREGKKDFDSGDMTVPQLALFCLFCCGCWRSTGKIFFFGGGGVITVVFHFFLFHYSKARTSADPEENMSDSVHPLMRLSPKLSQRRKKTVVLLVRQNVHLALDVIDSNCLCVFLVLQNI</sequence>
<keyword evidence="4" id="KW-1185">Reference proteome</keyword>
<feature type="compositionally biased region" description="Basic residues" evidence="1">
    <location>
        <begin position="27"/>
        <end position="38"/>
    </location>
</feature>
<accession>A0A3Q2Z3I8</accession>
<dbReference type="AlphaFoldDB" id="A0A3Q2Z3I8"/>
<dbReference type="PANTHER" id="PTHR32414:SF2">
    <property type="entry name" value="NEUROMEDIN-S"/>
    <property type="match status" value="1"/>
</dbReference>
<organism evidence="3 4">
    <name type="scientific">Hippocampus comes</name>
    <name type="common">Tiger tail seahorse</name>
    <dbReference type="NCBI Taxonomy" id="109280"/>
    <lineage>
        <taxon>Eukaryota</taxon>
        <taxon>Metazoa</taxon>
        <taxon>Chordata</taxon>
        <taxon>Craniata</taxon>
        <taxon>Vertebrata</taxon>
        <taxon>Euteleostomi</taxon>
        <taxon>Actinopterygii</taxon>
        <taxon>Neopterygii</taxon>
        <taxon>Teleostei</taxon>
        <taxon>Neoteleostei</taxon>
        <taxon>Acanthomorphata</taxon>
        <taxon>Syngnathiaria</taxon>
        <taxon>Syngnathiformes</taxon>
        <taxon>Syngnathoidei</taxon>
        <taxon>Syngnathidae</taxon>
        <taxon>Hippocampus</taxon>
    </lineage>
</organism>
<protein>
    <recommendedName>
        <fullName evidence="5">Transmembrane protein</fullName>
    </recommendedName>
</protein>
<dbReference type="InterPro" id="IPR043253">
    <property type="entry name" value="NmS"/>
</dbReference>
<proteinExistence type="predicted"/>
<evidence type="ECO:0008006" key="5">
    <source>
        <dbReference type="Google" id="ProtNLM"/>
    </source>
</evidence>
<dbReference type="PANTHER" id="PTHR32414">
    <property type="entry name" value="NEUROMEDIN-S"/>
    <property type="match status" value="1"/>
</dbReference>
<evidence type="ECO:0000313" key="3">
    <source>
        <dbReference type="Ensembl" id="ENSHCOP00000026290.1"/>
    </source>
</evidence>
<dbReference type="Proteomes" id="UP000264820">
    <property type="component" value="Unplaced"/>
</dbReference>
<keyword evidence="2" id="KW-0472">Membrane</keyword>
<name>A0A3Q2Z3I8_HIPCM</name>
<dbReference type="Ensembl" id="ENSHCOT00000027474.1">
    <property type="protein sequence ID" value="ENSHCOP00000026290.1"/>
    <property type="gene ID" value="ENSHCOG00000017082.1"/>
</dbReference>
<dbReference type="GeneTree" id="ENSGT00940000175639"/>
<feature type="compositionally biased region" description="Basic and acidic residues" evidence="1">
    <location>
        <begin position="39"/>
        <end position="67"/>
    </location>
</feature>
<evidence type="ECO:0000256" key="1">
    <source>
        <dbReference type="SAM" id="MobiDB-lite"/>
    </source>
</evidence>
<feature type="region of interest" description="Disordered" evidence="1">
    <location>
        <begin position="27"/>
        <end position="67"/>
    </location>
</feature>